<organism evidence="3 4">
    <name type="scientific">Nicotiana sylvestris</name>
    <name type="common">Wood tobacco</name>
    <name type="synonym">South American tobacco</name>
    <dbReference type="NCBI Taxonomy" id="4096"/>
    <lineage>
        <taxon>Eukaryota</taxon>
        <taxon>Viridiplantae</taxon>
        <taxon>Streptophyta</taxon>
        <taxon>Embryophyta</taxon>
        <taxon>Tracheophyta</taxon>
        <taxon>Spermatophyta</taxon>
        <taxon>Magnoliopsida</taxon>
        <taxon>eudicotyledons</taxon>
        <taxon>Gunneridae</taxon>
        <taxon>Pentapetalae</taxon>
        <taxon>asterids</taxon>
        <taxon>lamiids</taxon>
        <taxon>Solanales</taxon>
        <taxon>Solanaceae</taxon>
        <taxon>Nicotianoideae</taxon>
        <taxon>Nicotianeae</taxon>
        <taxon>Nicotiana</taxon>
    </lineage>
</organism>
<evidence type="ECO:0000313" key="4">
    <source>
        <dbReference type="RefSeq" id="XP_009797936.1"/>
    </source>
</evidence>
<dbReference type="AlphaFoldDB" id="A0A1U7Y7M0"/>
<feature type="compositionally biased region" description="Basic residues" evidence="1">
    <location>
        <begin position="278"/>
        <end position="287"/>
    </location>
</feature>
<feature type="compositionally biased region" description="Basic and acidic residues" evidence="1">
    <location>
        <begin position="225"/>
        <end position="237"/>
    </location>
</feature>
<feature type="compositionally biased region" description="Basic and acidic residues" evidence="1">
    <location>
        <begin position="20"/>
        <end position="29"/>
    </location>
</feature>
<dbReference type="InterPro" id="IPR046796">
    <property type="entry name" value="Transposase_32_dom"/>
</dbReference>
<feature type="compositionally biased region" description="Acidic residues" evidence="1">
    <location>
        <begin position="253"/>
        <end position="262"/>
    </location>
</feature>
<feature type="compositionally biased region" description="Acidic residues" evidence="1">
    <location>
        <begin position="318"/>
        <end position="334"/>
    </location>
</feature>
<accession>A0A1U7Y7M0</accession>
<dbReference type="Proteomes" id="UP000189701">
    <property type="component" value="Unplaced"/>
</dbReference>
<feature type="domain" description="Putative plant transposon protein" evidence="2">
    <location>
        <begin position="391"/>
        <end position="554"/>
    </location>
</feature>
<feature type="region of interest" description="Disordered" evidence="1">
    <location>
        <begin position="20"/>
        <end position="59"/>
    </location>
</feature>
<evidence type="ECO:0000256" key="1">
    <source>
        <dbReference type="SAM" id="MobiDB-lite"/>
    </source>
</evidence>
<feature type="compositionally biased region" description="Basic and acidic residues" evidence="1">
    <location>
        <begin position="48"/>
        <end position="59"/>
    </location>
</feature>
<dbReference type="RefSeq" id="XP_009797936.1">
    <property type="nucleotide sequence ID" value="XM_009799634.1"/>
</dbReference>
<sequence>MLARKTVAFGALRKVLNEKLKASQRKESPTQESDSSSESEAFISASEGEEHGSSDTDKIQEIPGEVSSCVVFSTVVQNVENRFVLVGPVKDVKGLNLVEVEVTKKKKREGASGDERGNGKEKVLAICGGVEEGGNKSGGSGYGEAVEGLVHLSKQQDEPGSSAEETLADLLKRVGASYDPKKRKASTQKAPTASKPTKKSKMSSPKPIVPSVPKGRATRSGVKQSEAELQKALEESKKKKKEKGKAKVVESSEVAEEEEEEMELVHQKRGITVEVPTHKPKRAKTSSKKSSSEPVFVEPSLAKRTRSAVKGKQVKITEEEEEWSGEEEEEESEKEQDRFAIFGRRNFLKGRLLRDLDEPGMRRLVDALAAQGWKDMVLEMDGRLARKELIEFMANATVKNGIVTSLVKGVRVQFDALKLGKILDIHSEGYDNYTRQRWPCVDSLPTALQITRNFCDAATAEDMPEARFVQKSEMRPEHKVLFEFVNKCLLPRQERRHTVNYMDLVLMECLVRGMQINWPAFIVKLLDRVINGSKAHATPYGFILTTVLDRLNVPLKKWEMASSKERFGIKTLMACDYPVNATPVEPGSSLKTHVNSKIMALVQVCGSKDAEIARFQAHVAELETERDGFRTKLAKEKEKSDGMLQNMLNLLQTQPSSSSKP</sequence>
<gene>
    <name evidence="4" type="primary">LOC104244246</name>
</gene>
<feature type="compositionally biased region" description="Low complexity" evidence="1">
    <location>
        <begin position="202"/>
        <end position="214"/>
    </location>
</feature>
<proteinExistence type="predicted"/>
<reference evidence="4" key="2">
    <citation type="submission" date="2025-08" db="UniProtKB">
        <authorList>
            <consortium name="RefSeq"/>
        </authorList>
    </citation>
    <scope>IDENTIFICATION</scope>
    <source>
        <tissue evidence="4">Leaf</tissue>
    </source>
</reference>
<name>A0A1U7Y7M0_NICSY</name>
<protein>
    <submittedName>
        <fullName evidence="4">Uncharacterized protein LOC104244246</fullName>
    </submittedName>
</protein>
<evidence type="ECO:0000313" key="3">
    <source>
        <dbReference type="Proteomes" id="UP000189701"/>
    </source>
</evidence>
<feature type="region of interest" description="Disordered" evidence="1">
    <location>
        <begin position="176"/>
        <end position="297"/>
    </location>
</feature>
<keyword evidence="3" id="KW-1185">Reference proteome</keyword>
<reference evidence="3" key="1">
    <citation type="journal article" date="2013" name="Genome Biol.">
        <title>Reference genomes and transcriptomes of Nicotiana sylvestris and Nicotiana tomentosiformis.</title>
        <authorList>
            <person name="Sierro N."/>
            <person name="Battey J.N."/>
            <person name="Ouadi S."/>
            <person name="Bovet L."/>
            <person name="Goepfert S."/>
            <person name="Bakaher N."/>
            <person name="Peitsch M.C."/>
            <person name="Ivanov N.V."/>
        </authorList>
    </citation>
    <scope>NUCLEOTIDE SEQUENCE [LARGE SCALE GENOMIC DNA]</scope>
</reference>
<feature type="compositionally biased region" description="Low complexity" evidence="1">
    <location>
        <begin position="30"/>
        <end position="46"/>
    </location>
</feature>
<dbReference type="Pfam" id="PF20167">
    <property type="entry name" value="Transposase_32"/>
    <property type="match status" value="1"/>
</dbReference>
<feature type="region of interest" description="Disordered" evidence="1">
    <location>
        <begin position="312"/>
        <end position="335"/>
    </location>
</feature>
<evidence type="ECO:0000259" key="2">
    <source>
        <dbReference type="Pfam" id="PF20167"/>
    </source>
</evidence>